<sequence>KKRIHTVYVSNGFETKEALDKILPYLDAINVDLKSSRRKFYRNLCGARLDPVKRNIKYLAKKDIWLEVTTLLITNQNDSAKEIKDIAKFLAKVSPEIPWHISRYFPCYKMNEPQTELETLKKAYEIGKKAGLKYVYVGNVQNFGKEDTICPKCEELLVSRFGYTVESYMRKGRCPKCSEKIVGRF</sequence>
<evidence type="ECO:0000256" key="6">
    <source>
        <dbReference type="ARBA" id="ARBA00023014"/>
    </source>
</evidence>
<dbReference type="PANTHER" id="PTHR30352">
    <property type="entry name" value="PYRUVATE FORMATE-LYASE-ACTIVATING ENZYME"/>
    <property type="match status" value="1"/>
</dbReference>
<keyword evidence="3" id="KW-0949">S-adenosyl-L-methionine</keyword>
<dbReference type="PANTHER" id="PTHR30352:SF5">
    <property type="entry name" value="PYRUVATE FORMATE-LYASE 1-ACTIVATING ENZYME"/>
    <property type="match status" value="1"/>
</dbReference>
<evidence type="ECO:0000256" key="4">
    <source>
        <dbReference type="ARBA" id="ARBA00022723"/>
    </source>
</evidence>
<name>X1AKQ8_9ZZZZ</name>
<dbReference type="GO" id="GO:0046872">
    <property type="term" value="F:metal ion binding"/>
    <property type="evidence" value="ECO:0007669"/>
    <property type="project" value="UniProtKB-KW"/>
</dbReference>
<protein>
    <submittedName>
        <fullName evidence="7">Uncharacterized protein</fullName>
    </submittedName>
</protein>
<feature type="non-terminal residue" evidence="7">
    <location>
        <position position="1"/>
    </location>
</feature>
<dbReference type="EMBL" id="BART01011290">
    <property type="protein sequence ID" value="GAG83150.1"/>
    <property type="molecule type" value="Genomic_DNA"/>
</dbReference>
<comment type="caution">
    <text evidence="7">The sequence shown here is derived from an EMBL/GenBank/DDBJ whole genome shotgun (WGS) entry which is preliminary data.</text>
</comment>
<accession>X1AKQ8</accession>
<evidence type="ECO:0000313" key="7">
    <source>
        <dbReference type="EMBL" id="GAG83150.1"/>
    </source>
</evidence>
<dbReference type="InterPro" id="IPR013785">
    <property type="entry name" value="Aldolase_TIM"/>
</dbReference>
<dbReference type="GO" id="GO:0051539">
    <property type="term" value="F:4 iron, 4 sulfur cluster binding"/>
    <property type="evidence" value="ECO:0007669"/>
    <property type="project" value="UniProtKB-KW"/>
</dbReference>
<evidence type="ECO:0000256" key="2">
    <source>
        <dbReference type="ARBA" id="ARBA00022485"/>
    </source>
</evidence>
<dbReference type="InterPro" id="IPR034457">
    <property type="entry name" value="Organic_radical-activating"/>
</dbReference>
<evidence type="ECO:0000256" key="1">
    <source>
        <dbReference type="ARBA" id="ARBA00001966"/>
    </source>
</evidence>
<dbReference type="AlphaFoldDB" id="X1AKQ8"/>
<dbReference type="SUPFAM" id="SSF102114">
    <property type="entry name" value="Radical SAM enzymes"/>
    <property type="match status" value="1"/>
</dbReference>
<evidence type="ECO:0000256" key="3">
    <source>
        <dbReference type="ARBA" id="ARBA00022691"/>
    </source>
</evidence>
<keyword evidence="5" id="KW-0408">Iron</keyword>
<organism evidence="7">
    <name type="scientific">marine sediment metagenome</name>
    <dbReference type="NCBI Taxonomy" id="412755"/>
    <lineage>
        <taxon>unclassified sequences</taxon>
        <taxon>metagenomes</taxon>
        <taxon>ecological metagenomes</taxon>
    </lineage>
</organism>
<dbReference type="InterPro" id="IPR058240">
    <property type="entry name" value="rSAM_sf"/>
</dbReference>
<keyword evidence="4" id="KW-0479">Metal-binding</keyword>
<keyword evidence="6" id="KW-0411">Iron-sulfur</keyword>
<evidence type="ECO:0000256" key="5">
    <source>
        <dbReference type="ARBA" id="ARBA00023004"/>
    </source>
</evidence>
<proteinExistence type="predicted"/>
<reference evidence="7" key="1">
    <citation type="journal article" date="2014" name="Front. Microbiol.">
        <title>High frequency of phylogenetically diverse reductive dehalogenase-homologous genes in deep subseafloor sedimentary metagenomes.</title>
        <authorList>
            <person name="Kawai M."/>
            <person name="Futagami T."/>
            <person name="Toyoda A."/>
            <person name="Takaki Y."/>
            <person name="Nishi S."/>
            <person name="Hori S."/>
            <person name="Arai W."/>
            <person name="Tsubouchi T."/>
            <person name="Morono Y."/>
            <person name="Uchiyama I."/>
            <person name="Ito T."/>
            <person name="Fujiyama A."/>
            <person name="Inagaki F."/>
            <person name="Takami H."/>
        </authorList>
    </citation>
    <scope>NUCLEOTIDE SEQUENCE</scope>
    <source>
        <strain evidence="7">Expedition CK06-06</strain>
    </source>
</reference>
<gene>
    <name evidence="7" type="ORF">S01H4_24117</name>
</gene>
<dbReference type="Gene3D" id="3.20.20.70">
    <property type="entry name" value="Aldolase class I"/>
    <property type="match status" value="1"/>
</dbReference>
<keyword evidence="2" id="KW-0004">4Fe-4S</keyword>
<comment type="cofactor">
    <cofactor evidence="1">
        <name>[4Fe-4S] cluster</name>
        <dbReference type="ChEBI" id="CHEBI:49883"/>
    </cofactor>
</comment>